<evidence type="ECO:0000259" key="3">
    <source>
        <dbReference type="PROSITE" id="PS51704"/>
    </source>
</evidence>
<dbReference type="OrthoDB" id="197419at2759"/>
<evidence type="ECO:0000313" key="5">
    <source>
        <dbReference type="Proteomes" id="UP000298138"/>
    </source>
</evidence>
<dbReference type="STRING" id="341454.A0A4S2MIW5"/>
<gene>
    <name evidence="4" type="ORF">EX30DRAFT_356561</name>
</gene>
<accession>A0A4S2MIW5</accession>
<dbReference type="Proteomes" id="UP000298138">
    <property type="component" value="Unassembled WGS sequence"/>
</dbReference>
<keyword evidence="5" id="KW-1185">Reference proteome</keyword>
<dbReference type="InterPro" id="IPR030395">
    <property type="entry name" value="GP_PDE_dom"/>
</dbReference>
<dbReference type="InterPro" id="IPR051578">
    <property type="entry name" value="GDPD"/>
</dbReference>
<dbReference type="InterPro" id="IPR017946">
    <property type="entry name" value="PLC-like_Pdiesterase_TIM-brl"/>
</dbReference>
<dbReference type="Pfam" id="PF03009">
    <property type="entry name" value="GDPD"/>
    <property type="match status" value="1"/>
</dbReference>
<dbReference type="AlphaFoldDB" id="A0A4S2MIW5"/>
<dbReference type="PANTHER" id="PTHR22958">
    <property type="entry name" value="GLYCEROPHOSPHORYL DIESTER PHOSPHODIESTERASE"/>
    <property type="match status" value="1"/>
</dbReference>
<sequence>MKHSRAFKKNGFKGNTHGFSIQGPFATLEQMFKQLDTSIGFNIELKYPMLQETEEEEMDTTVIEMNAWVDAVLKVVHDHGIESGRNMIFSSFNPDICLMLSFKQPSIPILFLTEAGTRPMQDARASSLQEAIRFASRWNLLGIVSAAEPLVLCPRLIRVVKETGLVCVTYGTLNNEPENVKRQADQGIDAIIADRILKISRAVGAVRAAAAEVDNSKAMETEQAAQNARAKLLNKIDEADLKIEKEAAKAKASRTTEAGGDGDGGGKGNEDGDGNSDGGS</sequence>
<dbReference type="GO" id="GO:0046475">
    <property type="term" value="P:glycerophospholipid catabolic process"/>
    <property type="evidence" value="ECO:0007669"/>
    <property type="project" value="TreeGrafter"/>
</dbReference>
<feature type="region of interest" description="Disordered" evidence="2">
    <location>
        <begin position="247"/>
        <end position="280"/>
    </location>
</feature>
<evidence type="ECO:0000256" key="1">
    <source>
        <dbReference type="ARBA" id="ARBA00022801"/>
    </source>
</evidence>
<proteinExistence type="predicted"/>
<evidence type="ECO:0000256" key="2">
    <source>
        <dbReference type="SAM" id="MobiDB-lite"/>
    </source>
</evidence>
<feature type="domain" description="GP-PDE" evidence="3">
    <location>
        <begin position="1"/>
        <end position="203"/>
    </location>
</feature>
<evidence type="ECO:0000313" key="4">
    <source>
        <dbReference type="EMBL" id="TGZ76762.1"/>
    </source>
</evidence>
<organism evidence="4 5">
    <name type="scientific">Ascodesmis nigricans</name>
    <dbReference type="NCBI Taxonomy" id="341454"/>
    <lineage>
        <taxon>Eukaryota</taxon>
        <taxon>Fungi</taxon>
        <taxon>Dikarya</taxon>
        <taxon>Ascomycota</taxon>
        <taxon>Pezizomycotina</taxon>
        <taxon>Pezizomycetes</taxon>
        <taxon>Pezizales</taxon>
        <taxon>Ascodesmidaceae</taxon>
        <taxon>Ascodesmis</taxon>
    </lineage>
</organism>
<dbReference type="Gene3D" id="3.20.20.190">
    <property type="entry name" value="Phosphatidylinositol (PI) phosphodiesterase"/>
    <property type="match status" value="1"/>
</dbReference>
<dbReference type="SUPFAM" id="SSF51695">
    <property type="entry name" value="PLC-like phosphodiesterases"/>
    <property type="match status" value="1"/>
</dbReference>
<reference evidence="4 5" key="1">
    <citation type="submission" date="2019-04" db="EMBL/GenBank/DDBJ databases">
        <title>Comparative genomics and transcriptomics to analyze fruiting body development in filamentous ascomycetes.</title>
        <authorList>
            <consortium name="DOE Joint Genome Institute"/>
            <person name="Lutkenhaus R."/>
            <person name="Traeger S."/>
            <person name="Breuer J."/>
            <person name="Kuo A."/>
            <person name="Lipzen A."/>
            <person name="Pangilinan J."/>
            <person name="Dilworth D."/>
            <person name="Sandor L."/>
            <person name="Poggeler S."/>
            <person name="Barry K."/>
            <person name="Grigoriev I.V."/>
            <person name="Nowrousian M."/>
        </authorList>
    </citation>
    <scope>NUCLEOTIDE SEQUENCE [LARGE SCALE GENOMIC DNA]</scope>
    <source>
        <strain evidence="4 5">CBS 389.68</strain>
    </source>
</reference>
<protein>
    <submittedName>
        <fullName evidence="4">PLC-like phosphodiesterase</fullName>
    </submittedName>
</protein>
<dbReference type="InParanoid" id="A0A4S2MIW5"/>
<dbReference type="GO" id="GO:0047389">
    <property type="term" value="F:glycerophosphocholine phosphodiesterase activity"/>
    <property type="evidence" value="ECO:0007669"/>
    <property type="project" value="TreeGrafter"/>
</dbReference>
<name>A0A4S2MIW5_9PEZI</name>
<keyword evidence="1" id="KW-0378">Hydrolase</keyword>
<dbReference type="EMBL" id="ML220167">
    <property type="protein sequence ID" value="TGZ76762.1"/>
    <property type="molecule type" value="Genomic_DNA"/>
</dbReference>
<dbReference type="PANTHER" id="PTHR22958:SF1">
    <property type="entry name" value="GLYCEROPHOSPHOCHOLINE PHOSPHODIESTERASE GPCPD1"/>
    <property type="match status" value="1"/>
</dbReference>
<dbReference type="PROSITE" id="PS51704">
    <property type="entry name" value="GP_PDE"/>
    <property type="match status" value="1"/>
</dbReference>